<dbReference type="PROSITE" id="PS51795">
    <property type="entry name" value="ZF_FLZ"/>
    <property type="match status" value="1"/>
</dbReference>
<evidence type="ECO:0000259" key="7">
    <source>
        <dbReference type="PROSITE" id="PS51795"/>
    </source>
</evidence>
<evidence type="ECO:0000256" key="1">
    <source>
        <dbReference type="ARBA" id="ARBA00004496"/>
    </source>
</evidence>
<feature type="zinc finger region" description="FLZ-type" evidence="5">
    <location>
        <begin position="242"/>
        <end position="286"/>
    </location>
</feature>
<feature type="compositionally biased region" description="Polar residues" evidence="6">
    <location>
        <begin position="85"/>
        <end position="97"/>
    </location>
</feature>
<evidence type="ECO:0000256" key="4">
    <source>
        <dbReference type="ARBA" id="ARBA00022723"/>
    </source>
</evidence>
<dbReference type="Pfam" id="PF04570">
    <property type="entry name" value="zf-FLZ"/>
    <property type="match status" value="1"/>
</dbReference>
<name>A0A8T0HYI7_CERPU</name>
<feature type="compositionally biased region" description="Polar residues" evidence="6">
    <location>
        <begin position="11"/>
        <end position="28"/>
    </location>
</feature>
<dbReference type="InterPro" id="IPR007650">
    <property type="entry name" value="Zf-FLZ_dom"/>
</dbReference>
<feature type="region of interest" description="Disordered" evidence="6">
    <location>
        <begin position="1"/>
        <end position="51"/>
    </location>
</feature>
<evidence type="ECO:0000256" key="3">
    <source>
        <dbReference type="ARBA" id="ARBA00022490"/>
    </source>
</evidence>
<gene>
    <name evidence="8" type="ORF">KC19_5G033900</name>
</gene>
<sequence length="306" mass="32831">MTGKRPRALTRTASVSQLGSAGNLSQEFSPLLENPKEKLKPTIKESSPAPAACAPRVVIGFDPKPSGHGFEGGECGVASPKSAPCSPSFQDKTSSPRSVLNSLFSRQRVKTTGEGVGLGIVLQPAAVSEIGVVEKVDHIVVCVGEDIGPLQRVREIPVSQPRRHSHPIPTPGISPCHFSHQASKQVEAKVVASVSERPVARPVLGWLEQEVDRRDTFLLAPSPARSLVGDHNVSAALTASSHFLDECSFCKRHLPKDKDIFMYRGDKAFCSVECRSQQMVLDERSKNCSSSALKRRSVVPSTVAAA</sequence>
<dbReference type="Proteomes" id="UP000822688">
    <property type="component" value="Chromosome 5"/>
</dbReference>
<feature type="compositionally biased region" description="Basic and acidic residues" evidence="6">
    <location>
        <begin position="34"/>
        <end position="43"/>
    </location>
</feature>
<dbReference type="GO" id="GO:0005737">
    <property type="term" value="C:cytoplasm"/>
    <property type="evidence" value="ECO:0007669"/>
    <property type="project" value="UniProtKB-SubCell"/>
</dbReference>
<evidence type="ECO:0000256" key="2">
    <source>
        <dbReference type="ARBA" id="ARBA00009374"/>
    </source>
</evidence>
<keyword evidence="4" id="KW-0479">Metal-binding</keyword>
<evidence type="ECO:0000313" key="8">
    <source>
        <dbReference type="EMBL" id="KAG0575827.1"/>
    </source>
</evidence>
<dbReference type="PANTHER" id="PTHR33059:SF4">
    <property type="entry name" value="FCS-LIKE ZINC FINGER 5"/>
    <property type="match status" value="1"/>
</dbReference>
<evidence type="ECO:0000313" key="9">
    <source>
        <dbReference type="Proteomes" id="UP000822688"/>
    </source>
</evidence>
<evidence type="ECO:0000256" key="6">
    <source>
        <dbReference type="SAM" id="MobiDB-lite"/>
    </source>
</evidence>
<keyword evidence="3" id="KW-0963">Cytoplasm</keyword>
<dbReference type="AlphaFoldDB" id="A0A8T0HYI7"/>
<dbReference type="GO" id="GO:0046872">
    <property type="term" value="F:metal ion binding"/>
    <property type="evidence" value="ECO:0007669"/>
    <property type="project" value="UniProtKB-KW"/>
</dbReference>
<feature type="region of interest" description="Disordered" evidence="6">
    <location>
        <begin position="72"/>
        <end position="97"/>
    </location>
</feature>
<comment type="subcellular location">
    <subcellularLocation>
        <location evidence="1">Cytoplasm</location>
    </subcellularLocation>
</comment>
<dbReference type="EMBL" id="CM026425">
    <property type="protein sequence ID" value="KAG0575827.1"/>
    <property type="molecule type" value="Genomic_DNA"/>
</dbReference>
<dbReference type="PANTHER" id="PTHR33059">
    <property type="entry name" value="FCS-LIKE ZINC FINGER 5"/>
    <property type="match status" value="1"/>
</dbReference>
<evidence type="ECO:0000256" key="5">
    <source>
        <dbReference type="PROSITE-ProRule" id="PRU01131"/>
    </source>
</evidence>
<feature type="domain" description="FLZ-type" evidence="7">
    <location>
        <begin position="242"/>
        <end position="286"/>
    </location>
</feature>
<comment type="similarity">
    <text evidence="2">Belongs to the FLZ family.</text>
</comment>
<organism evidence="8 9">
    <name type="scientific">Ceratodon purpureus</name>
    <name type="common">Fire moss</name>
    <name type="synonym">Dicranum purpureum</name>
    <dbReference type="NCBI Taxonomy" id="3225"/>
    <lineage>
        <taxon>Eukaryota</taxon>
        <taxon>Viridiplantae</taxon>
        <taxon>Streptophyta</taxon>
        <taxon>Embryophyta</taxon>
        <taxon>Bryophyta</taxon>
        <taxon>Bryophytina</taxon>
        <taxon>Bryopsida</taxon>
        <taxon>Dicranidae</taxon>
        <taxon>Pseudoditrichales</taxon>
        <taxon>Ditrichaceae</taxon>
        <taxon>Ceratodon</taxon>
    </lineage>
</organism>
<protein>
    <recommendedName>
        <fullName evidence="7">FLZ-type domain-containing protein</fullName>
    </recommendedName>
</protein>
<reference evidence="8" key="1">
    <citation type="submission" date="2020-06" db="EMBL/GenBank/DDBJ databases">
        <title>WGS assembly of Ceratodon purpureus strain R40.</title>
        <authorList>
            <person name="Carey S.B."/>
            <person name="Jenkins J."/>
            <person name="Shu S."/>
            <person name="Lovell J.T."/>
            <person name="Sreedasyam A."/>
            <person name="Maumus F."/>
            <person name="Tiley G.P."/>
            <person name="Fernandez-Pozo N."/>
            <person name="Barry K."/>
            <person name="Chen C."/>
            <person name="Wang M."/>
            <person name="Lipzen A."/>
            <person name="Daum C."/>
            <person name="Saski C.A."/>
            <person name="Payton A.C."/>
            <person name="Mcbreen J.C."/>
            <person name="Conrad R.E."/>
            <person name="Kollar L.M."/>
            <person name="Olsson S."/>
            <person name="Huttunen S."/>
            <person name="Landis J.B."/>
            <person name="Wickett N.J."/>
            <person name="Johnson M.G."/>
            <person name="Rensing S.A."/>
            <person name="Grimwood J."/>
            <person name="Schmutz J."/>
            <person name="Mcdaniel S.F."/>
        </authorList>
    </citation>
    <scope>NUCLEOTIDE SEQUENCE</scope>
    <source>
        <strain evidence="8">R40</strain>
    </source>
</reference>
<proteinExistence type="inferred from homology"/>
<keyword evidence="9" id="KW-1185">Reference proteome</keyword>
<comment type="caution">
    <text evidence="8">The sequence shown here is derived from an EMBL/GenBank/DDBJ whole genome shotgun (WGS) entry which is preliminary data.</text>
</comment>
<accession>A0A8T0HYI7</accession>